<proteinExistence type="predicted"/>
<feature type="compositionally biased region" description="Acidic residues" evidence="1">
    <location>
        <begin position="16"/>
        <end position="33"/>
    </location>
</feature>
<accession>A0A6S7FI82</accession>
<sequence>MDEENNQLEQEITSADQEEDLLAEGDENVEENPEIARRWQKSLTNVGRQN</sequence>
<feature type="compositionally biased region" description="Polar residues" evidence="1">
    <location>
        <begin position="41"/>
        <end position="50"/>
    </location>
</feature>
<keyword evidence="3" id="KW-1185">Reference proteome</keyword>
<feature type="region of interest" description="Disordered" evidence="1">
    <location>
        <begin position="1"/>
        <end position="50"/>
    </location>
</feature>
<dbReference type="Proteomes" id="UP001152795">
    <property type="component" value="Unassembled WGS sequence"/>
</dbReference>
<protein>
    <submittedName>
        <fullName evidence="2">Uncharacterized protein</fullName>
    </submittedName>
</protein>
<dbReference type="AlphaFoldDB" id="A0A6S7FI82"/>
<evidence type="ECO:0000256" key="1">
    <source>
        <dbReference type="SAM" id="MobiDB-lite"/>
    </source>
</evidence>
<organism evidence="2 3">
    <name type="scientific">Paramuricea clavata</name>
    <name type="common">Red gorgonian</name>
    <name type="synonym">Violescent sea-whip</name>
    <dbReference type="NCBI Taxonomy" id="317549"/>
    <lineage>
        <taxon>Eukaryota</taxon>
        <taxon>Metazoa</taxon>
        <taxon>Cnidaria</taxon>
        <taxon>Anthozoa</taxon>
        <taxon>Octocorallia</taxon>
        <taxon>Malacalcyonacea</taxon>
        <taxon>Plexauridae</taxon>
        <taxon>Paramuricea</taxon>
    </lineage>
</organism>
<name>A0A6S7FI82_PARCT</name>
<gene>
    <name evidence="2" type="ORF">PACLA_8A059427</name>
</gene>
<comment type="caution">
    <text evidence="2">The sequence shown here is derived from an EMBL/GenBank/DDBJ whole genome shotgun (WGS) entry which is preliminary data.</text>
</comment>
<evidence type="ECO:0000313" key="3">
    <source>
        <dbReference type="Proteomes" id="UP001152795"/>
    </source>
</evidence>
<reference evidence="2" key="1">
    <citation type="submission" date="2020-04" db="EMBL/GenBank/DDBJ databases">
        <authorList>
            <person name="Alioto T."/>
            <person name="Alioto T."/>
            <person name="Gomez Garrido J."/>
        </authorList>
    </citation>
    <scope>NUCLEOTIDE SEQUENCE</scope>
    <source>
        <strain evidence="2">A484AB</strain>
    </source>
</reference>
<dbReference type="EMBL" id="CACRXK020000153">
    <property type="protein sequence ID" value="CAB3978938.1"/>
    <property type="molecule type" value="Genomic_DNA"/>
</dbReference>
<evidence type="ECO:0000313" key="2">
    <source>
        <dbReference type="EMBL" id="CAB3978938.1"/>
    </source>
</evidence>